<comment type="caution">
    <text evidence="7">The sequence shown here is derived from an EMBL/GenBank/DDBJ whole genome shotgun (WGS) entry which is preliminary data.</text>
</comment>
<sequence>MYTKIHYLTPESGPGFYGSGNYVNNKEVFHDRNLFVEDYKEMNRSFKIYCYPHKRDDPFANALLPVDFEPGVIMPVKIEARPKVGVGGIQDFIRDYIFNISQNYPYWNQTGGADHFYVACHSIGRSAMEKADEVKLNAIQVVCSSSYFLSGYIAHKDASLPQIWPRQGDPPDLASSER</sequence>
<dbReference type="PANTHER" id="PTHR11062:SF95">
    <property type="entry name" value="EXOSTOSIN GT47 DOMAIN-CONTAINING PROTEIN"/>
    <property type="match status" value="1"/>
</dbReference>
<dbReference type="Pfam" id="PF03016">
    <property type="entry name" value="Exostosin_GT47"/>
    <property type="match status" value="1"/>
</dbReference>
<proteinExistence type="inferred from homology"/>
<dbReference type="PANTHER" id="PTHR11062">
    <property type="entry name" value="EXOSTOSIN HEPARAN SULFATE GLYCOSYLTRANSFERASE -RELATED"/>
    <property type="match status" value="1"/>
</dbReference>
<evidence type="ECO:0000313" key="7">
    <source>
        <dbReference type="EMBL" id="RVW38384.1"/>
    </source>
</evidence>
<protein>
    <recommendedName>
        <fullName evidence="6">Exostosin GT47 domain-containing protein</fullName>
    </recommendedName>
</protein>
<accession>A0A438DSE1</accession>
<comment type="subcellular location">
    <subcellularLocation>
        <location evidence="1">Golgi apparatus membrane</location>
        <topology evidence="1">Single-pass type II membrane protein</topology>
    </subcellularLocation>
</comment>
<feature type="domain" description="Exostosin GT47" evidence="6">
    <location>
        <begin position="91"/>
        <end position="166"/>
    </location>
</feature>
<comment type="similarity">
    <text evidence="2">Belongs to the glycosyltransferase 47 family.</text>
</comment>
<evidence type="ECO:0000256" key="1">
    <source>
        <dbReference type="ARBA" id="ARBA00004323"/>
    </source>
</evidence>
<organism evidence="7 8">
    <name type="scientific">Vitis vinifera</name>
    <name type="common">Grape</name>
    <dbReference type="NCBI Taxonomy" id="29760"/>
    <lineage>
        <taxon>Eukaryota</taxon>
        <taxon>Viridiplantae</taxon>
        <taxon>Streptophyta</taxon>
        <taxon>Embryophyta</taxon>
        <taxon>Tracheophyta</taxon>
        <taxon>Spermatophyta</taxon>
        <taxon>Magnoliopsida</taxon>
        <taxon>eudicotyledons</taxon>
        <taxon>Gunneridae</taxon>
        <taxon>Pentapetalae</taxon>
        <taxon>rosids</taxon>
        <taxon>Vitales</taxon>
        <taxon>Vitaceae</taxon>
        <taxon>Viteae</taxon>
        <taxon>Vitis</taxon>
    </lineage>
</organism>
<dbReference type="AlphaFoldDB" id="A0A438DSE1"/>
<evidence type="ECO:0000313" key="8">
    <source>
        <dbReference type="Proteomes" id="UP000288805"/>
    </source>
</evidence>
<dbReference type="GO" id="GO:0000139">
    <property type="term" value="C:Golgi membrane"/>
    <property type="evidence" value="ECO:0007669"/>
    <property type="project" value="UniProtKB-SubCell"/>
</dbReference>
<dbReference type="EMBL" id="QGNW01001507">
    <property type="protein sequence ID" value="RVW38384.1"/>
    <property type="molecule type" value="Genomic_DNA"/>
</dbReference>
<evidence type="ECO:0000259" key="6">
    <source>
        <dbReference type="Pfam" id="PF03016"/>
    </source>
</evidence>
<gene>
    <name evidence="7" type="ORF">CK203_090309</name>
</gene>
<evidence type="ECO:0000256" key="4">
    <source>
        <dbReference type="ARBA" id="ARBA00022968"/>
    </source>
</evidence>
<dbReference type="InterPro" id="IPR040911">
    <property type="entry name" value="Exostosin_GT47"/>
</dbReference>
<evidence type="ECO:0000256" key="5">
    <source>
        <dbReference type="ARBA" id="ARBA00023034"/>
    </source>
</evidence>
<keyword evidence="4" id="KW-0735">Signal-anchor</keyword>
<keyword evidence="4" id="KW-0812">Transmembrane</keyword>
<keyword evidence="5" id="KW-0333">Golgi apparatus</keyword>
<keyword evidence="3" id="KW-0328">Glycosyltransferase</keyword>
<dbReference type="Proteomes" id="UP000288805">
    <property type="component" value="Unassembled WGS sequence"/>
</dbReference>
<dbReference type="InterPro" id="IPR004263">
    <property type="entry name" value="Exostosin"/>
</dbReference>
<name>A0A438DSE1_VITVI</name>
<dbReference type="GO" id="GO:0016757">
    <property type="term" value="F:glycosyltransferase activity"/>
    <property type="evidence" value="ECO:0007669"/>
    <property type="project" value="UniProtKB-KW"/>
</dbReference>
<keyword evidence="3" id="KW-0808">Transferase</keyword>
<evidence type="ECO:0000256" key="3">
    <source>
        <dbReference type="ARBA" id="ARBA00022676"/>
    </source>
</evidence>
<evidence type="ECO:0000256" key="2">
    <source>
        <dbReference type="ARBA" id="ARBA00010271"/>
    </source>
</evidence>
<reference evidence="7 8" key="1">
    <citation type="journal article" date="2018" name="PLoS Genet.">
        <title>Population sequencing reveals clonal diversity and ancestral inbreeding in the grapevine cultivar Chardonnay.</title>
        <authorList>
            <person name="Roach M.J."/>
            <person name="Johnson D.L."/>
            <person name="Bohlmann J."/>
            <person name="van Vuuren H.J."/>
            <person name="Jones S.J."/>
            <person name="Pretorius I.S."/>
            <person name="Schmidt S.A."/>
            <person name="Borneman A.R."/>
        </authorList>
    </citation>
    <scope>NUCLEOTIDE SEQUENCE [LARGE SCALE GENOMIC DNA]</scope>
    <source>
        <strain evidence="8">cv. Chardonnay</strain>
        <tissue evidence="7">Leaf</tissue>
    </source>
</reference>